<organism evidence="2 3">
    <name type="scientific">Ceratodon purpureus</name>
    <name type="common">Fire moss</name>
    <name type="synonym">Dicranum purpureum</name>
    <dbReference type="NCBI Taxonomy" id="3225"/>
    <lineage>
        <taxon>Eukaryota</taxon>
        <taxon>Viridiplantae</taxon>
        <taxon>Streptophyta</taxon>
        <taxon>Embryophyta</taxon>
        <taxon>Bryophyta</taxon>
        <taxon>Bryophytina</taxon>
        <taxon>Bryopsida</taxon>
        <taxon>Dicranidae</taxon>
        <taxon>Pseudoditrichales</taxon>
        <taxon>Ditrichaceae</taxon>
        <taxon>Ceratodon</taxon>
    </lineage>
</organism>
<reference evidence="2" key="1">
    <citation type="submission" date="2020-06" db="EMBL/GenBank/DDBJ databases">
        <title>WGS assembly of Ceratodon purpureus strain R40.</title>
        <authorList>
            <person name="Carey S.B."/>
            <person name="Jenkins J."/>
            <person name="Shu S."/>
            <person name="Lovell J.T."/>
            <person name="Sreedasyam A."/>
            <person name="Maumus F."/>
            <person name="Tiley G.P."/>
            <person name="Fernandez-Pozo N."/>
            <person name="Barry K."/>
            <person name="Chen C."/>
            <person name="Wang M."/>
            <person name="Lipzen A."/>
            <person name="Daum C."/>
            <person name="Saski C.A."/>
            <person name="Payton A.C."/>
            <person name="Mcbreen J.C."/>
            <person name="Conrad R.E."/>
            <person name="Kollar L.M."/>
            <person name="Olsson S."/>
            <person name="Huttunen S."/>
            <person name="Landis J.B."/>
            <person name="Wickett N.J."/>
            <person name="Johnson M.G."/>
            <person name="Rensing S.A."/>
            <person name="Grimwood J."/>
            <person name="Schmutz J."/>
            <person name="Mcdaniel S.F."/>
        </authorList>
    </citation>
    <scope>NUCLEOTIDE SEQUENCE</scope>
    <source>
        <strain evidence="2">R40</strain>
    </source>
</reference>
<evidence type="ECO:0000313" key="3">
    <source>
        <dbReference type="Proteomes" id="UP000822688"/>
    </source>
</evidence>
<comment type="caution">
    <text evidence="2">The sequence shown here is derived from an EMBL/GenBank/DDBJ whole genome shotgun (WGS) entry which is preliminary data.</text>
</comment>
<gene>
    <name evidence="2" type="ORF">KC19_VG076500</name>
</gene>
<feature type="chain" id="PRO_5035938617" evidence="1">
    <location>
        <begin position="19"/>
        <end position="60"/>
    </location>
</feature>
<feature type="signal peptide" evidence="1">
    <location>
        <begin position="1"/>
        <end position="18"/>
    </location>
</feature>
<dbReference type="Proteomes" id="UP000822688">
    <property type="component" value="Chromosome V"/>
</dbReference>
<keyword evidence="3" id="KW-1185">Reference proteome</keyword>
<sequence>MLHVNYVLVSVLARSASGRCAGKESIVDWYAFRTAQFQLPEMLAAYVCSNKLKYSSLHWV</sequence>
<evidence type="ECO:0000256" key="1">
    <source>
        <dbReference type="SAM" id="SignalP"/>
    </source>
</evidence>
<protein>
    <submittedName>
        <fullName evidence="2">Uncharacterized protein</fullName>
    </submittedName>
</protein>
<name>A0A8T0HN06_CERPU</name>
<keyword evidence="1" id="KW-0732">Signal</keyword>
<dbReference type="EMBL" id="CM026426">
    <property type="protein sequence ID" value="KAG0572209.1"/>
    <property type="molecule type" value="Genomic_DNA"/>
</dbReference>
<proteinExistence type="predicted"/>
<accession>A0A8T0HN06</accession>
<evidence type="ECO:0000313" key="2">
    <source>
        <dbReference type="EMBL" id="KAG0572209.1"/>
    </source>
</evidence>
<dbReference type="AlphaFoldDB" id="A0A8T0HN06"/>